<organism evidence="2 3">
    <name type="scientific">Sphingobium fuliginis (strain ATCC 27551)</name>
    <dbReference type="NCBI Taxonomy" id="336203"/>
    <lineage>
        <taxon>Bacteria</taxon>
        <taxon>Pseudomonadati</taxon>
        <taxon>Pseudomonadota</taxon>
        <taxon>Alphaproteobacteria</taxon>
        <taxon>Sphingomonadales</taxon>
        <taxon>Sphingomonadaceae</taxon>
        <taxon>Sphingobium</taxon>
    </lineage>
</organism>
<dbReference type="AlphaFoldDB" id="A0A292ZAU2"/>
<reference evidence="2 3" key="1">
    <citation type="journal article" date="2013" name="Biodegradation">
        <title>Occurrence of 4-tert-butylphenol (4-t-BP) biodegradation in an aquatic sample caused by the presence of Spirodela polyrrhiza and isolation of a 4-t-BP-utilizing bacterium.</title>
        <authorList>
            <person name="Ogata Y."/>
            <person name="Toyama T."/>
            <person name="Yu N."/>
            <person name="Wang X."/>
            <person name="Sei K."/>
            <person name="Ike M."/>
        </authorList>
    </citation>
    <scope>NUCLEOTIDE SEQUENCE [LARGE SCALE GENOMIC DNA]</scope>
    <source>
        <strain evidence="2 3">OMI</strain>
    </source>
</reference>
<feature type="domain" description="MobA/VirD2-like nuclease" evidence="1">
    <location>
        <begin position="64"/>
        <end position="134"/>
    </location>
</feature>
<dbReference type="InterPro" id="IPR021795">
    <property type="entry name" value="DUF3363"/>
</dbReference>
<reference evidence="2 3" key="2">
    <citation type="journal article" date="2013" name="Environ. Sci. Technol.">
        <title>The 4-tert-butylphenol-utilizing bacterium Sphingobium fuliginis OMI can degrade bisphenols via phenolic ring hydroxylation and meta-cleavage pathway.</title>
        <authorList>
            <person name="Ogata Y."/>
            <person name="Goda S."/>
            <person name="Toyama T."/>
            <person name="Sei K."/>
            <person name="Ike M."/>
        </authorList>
    </citation>
    <scope>NUCLEOTIDE SEQUENCE [LARGE SCALE GENOMIC DNA]</scope>
    <source>
        <strain evidence="2 3">OMI</strain>
    </source>
</reference>
<dbReference type="Pfam" id="PF03432">
    <property type="entry name" value="Relaxase"/>
    <property type="match status" value="1"/>
</dbReference>
<protein>
    <submittedName>
        <fullName evidence="2">Type IV secretory pathway, VirD2 component</fullName>
    </submittedName>
</protein>
<dbReference type="InterPro" id="IPR005094">
    <property type="entry name" value="Endonuclease_MobA/VirD2"/>
</dbReference>
<name>A0A292ZAU2_SPHSA</name>
<comment type="caution">
    <text evidence="2">The sequence shown here is derived from an EMBL/GenBank/DDBJ whole genome shotgun (WGS) entry which is preliminary data.</text>
</comment>
<proteinExistence type="predicted"/>
<accession>A0A292ZAU2</accession>
<dbReference type="Pfam" id="PF11843">
    <property type="entry name" value="DUF3363"/>
    <property type="match status" value="1"/>
</dbReference>
<dbReference type="EMBL" id="BEWI01000030">
    <property type="protein sequence ID" value="GAY19950.1"/>
    <property type="molecule type" value="Genomic_DNA"/>
</dbReference>
<gene>
    <name evidence="2" type="ORF">SFOMI_0472</name>
</gene>
<evidence type="ECO:0000259" key="1">
    <source>
        <dbReference type="Pfam" id="PF03432"/>
    </source>
</evidence>
<dbReference type="Proteomes" id="UP000221538">
    <property type="component" value="Unassembled WGS sequence"/>
</dbReference>
<evidence type="ECO:0000313" key="2">
    <source>
        <dbReference type="EMBL" id="GAY19950.1"/>
    </source>
</evidence>
<sequence length="516" mass="57771">MRRSPTQRRVIIKARVVRHKGSHFRAAPLARHLTYLKRDGVDLEGSEGRLFDQDRDNVDAQGFASRCEDDRHHFRFIVSPEDAADMEDMRAFTRELMDDMAHDLGTRLDWVAVDHWNTDNPHIHILVRGRADDGRDLVIDRNYIREGMRGRAEERVTAELGHRTEREIEQVLRREVSAERWTSLDRSLQRLQDESGLVDLRPDPSGHGRSDRALLIGRATALERLGLADAHGSACWSLGNDLEAKLRALGERGDIIKTMHRAMSRQIRSAETGRFAMHNEAPGEPIIGRLIERGLHDELTGEAYAVVDGVDGRVHHFKFSDIEVTGDAEAGAIVELRSWDDNRGRRQQSLALRSDLSLADQVTAKGATWLDRQLVAAEPQITGSGFGVEVDQAKLARAEYLAEHGLARRQGTRIILARDLISTLSDRELASAASAITHRTGLDHAPGEEGDRVKGLYRERLKLASGRFAMIEHAHGFELVPWKPSLDRHLGEQVMGTIKSGGGIEWSLGRSRGIAI</sequence>
<dbReference type="RefSeq" id="WP_255308772.1">
    <property type="nucleotide sequence ID" value="NZ_BEWI01000030.1"/>
</dbReference>
<evidence type="ECO:0000313" key="3">
    <source>
        <dbReference type="Proteomes" id="UP000221538"/>
    </source>
</evidence>